<dbReference type="Proteomes" id="UP000276133">
    <property type="component" value="Unassembled WGS sequence"/>
</dbReference>
<reference evidence="1 2" key="1">
    <citation type="journal article" date="2018" name="Sci. Rep.">
        <title>Genomic signatures of local adaptation to the degree of environmental predictability in rotifers.</title>
        <authorList>
            <person name="Franch-Gras L."/>
            <person name="Hahn C."/>
            <person name="Garcia-Roger E.M."/>
            <person name="Carmona M.J."/>
            <person name="Serra M."/>
            <person name="Gomez A."/>
        </authorList>
    </citation>
    <scope>NUCLEOTIDE SEQUENCE [LARGE SCALE GENOMIC DNA]</scope>
    <source>
        <strain evidence="1">HYR1</strain>
    </source>
</reference>
<feature type="non-terminal residue" evidence="1">
    <location>
        <position position="343"/>
    </location>
</feature>
<gene>
    <name evidence="1" type="ORF">BpHYR1_043582</name>
</gene>
<dbReference type="EMBL" id="REGN01007760">
    <property type="protein sequence ID" value="RNA05348.1"/>
    <property type="molecule type" value="Genomic_DNA"/>
</dbReference>
<name>A0A3M7Q321_BRAPC</name>
<evidence type="ECO:0000313" key="2">
    <source>
        <dbReference type="Proteomes" id="UP000276133"/>
    </source>
</evidence>
<dbReference type="AlphaFoldDB" id="A0A3M7Q321"/>
<accession>A0A3M7Q321</accession>
<evidence type="ECO:0000313" key="1">
    <source>
        <dbReference type="EMBL" id="RNA05348.1"/>
    </source>
</evidence>
<comment type="caution">
    <text evidence="1">The sequence shown here is derived from an EMBL/GenBank/DDBJ whole genome shotgun (WGS) entry which is preliminary data.</text>
</comment>
<proteinExistence type="predicted"/>
<keyword evidence="2" id="KW-1185">Reference proteome</keyword>
<protein>
    <submittedName>
        <fullName evidence="1">Uncharacterized protein</fullName>
    </submittedName>
</protein>
<sequence>MDYHTENIEFKKKKLLPKQLNNLESFKKKKKVAAQLNFHILLVSNKALFLLLIETTGAQAHRFASRVHFFQIYTIMVTKQHALLALDHGPFARALVVSIIGLALTRHIAIVRISGRLGSQQPIGLAKTKTANGNTRDCLRRGRIRLVEQNLGRLGQRRWYGDARHATSGLSRTCGLGLARHLDPMAAILPARDQRARRAITIGLFADLDKSGHCERAAHAPAQLVALLLLLLVFLAEKLGHRELMLSGPGGPRLRALRLALSAGRAAAYLAGGRRAHIQIFLFVSALALCRRHHRLHAWRTLRVYRRYESSGQTLASGTSLLLRYAHIYALLHWLHAVRLTGH</sequence>
<organism evidence="1 2">
    <name type="scientific">Brachionus plicatilis</name>
    <name type="common">Marine rotifer</name>
    <name type="synonym">Brachionus muelleri</name>
    <dbReference type="NCBI Taxonomy" id="10195"/>
    <lineage>
        <taxon>Eukaryota</taxon>
        <taxon>Metazoa</taxon>
        <taxon>Spiralia</taxon>
        <taxon>Gnathifera</taxon>
        <taxon>Rotifera</taxon>
        <taxon>Eurotatoria</taxon>
        <taxon>Monogononta</taxon>
        <taxon>Pseudotrocha</taxon>
        <taxon>Ploima</taxon>
        <taxon>Brachionidae</taxon>
        <taxon>Brachionus</taxon>
    </lineage>
</organism>